<reference evidence="2" key="1">
    <citation type="submission" date="2017-10" db="EMBL/GenBank/DDBJ databases">
        <title>FDA dAtabase for Regulatory Grade micrObial Sequences (FDA-ARGOS): Supporting development and validation of Infectious Disease Dx tests.</title>
        <authorList>
            <person name="Goldberg B."/>
            <person name="Campos J."/>
            <person name="Tallon L."/>
            <person name="Sadzewicz L."/>
            <person name="Ott S."/>
            <person name="Zhao X."/>
            <person name="Nagaraj S."/>
            <person name="Vavikolanu K."/>
            <person name="Aluvathingal J."/>
            <person name="Nadendla S."/>
            <person name="Geyer C."/>
            <person name="Sichtig H."/>
        </authorList>
    </citation>
    <scope>NUCLEOTIDE SEQUENCE [LARGE SCALE GENOMIC DNA]</scope>
    <source>
        <strain evidence="2">FDAARGOS_376</strain>
    </source>
</reference>
<sequence>MESRTYRLLNDIPEYADYAVEAGDLDPEDIPQERVDAVEELLRRTQDDNERFLAAKLLTNWGYPRGLMALEKCMEKPESIEWTYSHRLHGYDDTYCHILFALTQYYANMADRGHAELARVEVFPLISKIIVLASSRPFEITGAFGLARRNGYQEYLPLIKEHLLSIIDHFDVHRWKIYDAIVFLLEFDADFVEAVLKQKNQTIENFKPVHGA</sequence>
<proteinExistence type="predicted"/>
<dbReference type="RefSeq" id="WP_098964303.1">
    <property type="nucleotide sequence ID" value="NZ_PDKZ01000002.1"/>
</dbReference>
<dbReference type="AlphaFoldDB" id="A0A2C5W308"/>
<evidence type="ECO:0000313" key="2">
    <source>
        <dbReference type="Proteomes" id="UP000222460"/>
    </source>
</evidence>
<dbReference type="EMBL" id="PDKZ01000002">
    <property type="protein sequence ID" value="PHH39346.1"/>
    <property type="molecule type" value="Genomic_DNA"/>
</dbReference>
<dbReference type="Proteomes" id="UP000222460">
    <property type="component" value="Unassembled WGS sequence"/>
</dbReference>
<organism evidence="1 2">
    <name type="scientific">Pseudomonas putida</name>
    <name type="common">Arthrobacter siderocapsulatus</name>
    <dbReference type="NCBI Taxonomy" id="303"/>
    <lineage>
        <taxon>Bacteria</taxon>
        <taxon>Pseudomonadati</taxon>
        <taxon>Pseudomonadota</taxon>
        <taxon>Gammaproteobacteria</taxon>
        <taxon>Pseudomonadales</taxon>
        <taxon>Pseudomonadaceae</taxon>
        <taxon>Pseudomonas</taxon>
    </lineage>
</organism>
<evidence type="ECO:0008006" key="3">
    <source>
        <dbReference type="Google" id="ProtNLM"/>
    </source>
</evidence>
<protein>
    <recommendedName>
        <fullName evidence="3">HEAT repeat domain-containing protein</fullName>
    </recommendedName>
</protein>
<gene>
    <name evidence="1" type="ORF">CRX57_03905</name>
</gene>
<evidence type="ECO:0000313" key="1">
    <source>
        <dbReference type="EMBL" id="PHH39346.1"/>
    </source>
</evidence>
<accession>A0A2C5W308</accession>
<name>A0A2C5W308_PSEPU</name>
<comment type="caution">
    <text evidence="1">The sequence shown here is derived from an EMBL/GenBank/DDBJ whole genome shotgun (WGS) entry which is preliminary data.</text>
</comment>